<dbReference type="EMBL" id="JH432102">
    <property type="status" value="NOT_ANNOTATED_CDS"/>
    <property type="molecule type" value="Genomic_DNA"/>
</dbReference>
<reference evidence="2" key="1">
    <citation type="submission" date="2011-05" db="EMBL/GenBank/DDBJ databases">
        <authorList>
            <person name="Richards S.R."/>
            <person name="Qu J."/>
            <person name="Jiang H."/>
            <person name="Jhangiani S.N."/>
            <person name="Agravi P."/>
            <person name="Goodspeed R."/>
            <person name="Gross S."/>
            <person name="Mandapat C."/>
            <person name="Jackson L."/>
            <person name="Mathew T."/>
            <person name="Pu L."/>
            <person name="Thornton R."/>
            <person name="Saada N."/>
            <person name="Wilczek-Boney K.B."/>
            <person name="Lee S."/>
            <person name="Kovar C."/>
            <person name="Wu Y."/>
            <person name="Scherer S.E."/>
            <person name="Worley K.C."/>
            <person name="Muzny D.M."/>
            <person name="Gibbs R."/>
        </authorList>
    </citation>
    <scope>NUCLEOTIDE SEQUENCE</scope>
    <source>
        <strain evidence="2">Brora</strain>
    </source>
</reference>
<dbReference type="HOGENOM" id="CLU_3089798_0_0_1"/>
<protein>
    <submittedName>
        <fullName evidence="1">Uncharacterized protein</fullName>
    </submittedName>
</protein>
<evidence type="ECO:0000313" key="1">
    <source>
        <dbReference type="EnsemblMetazoa" id="SMAR011801-PA"/>
    </source>
</evidence>
<keyword evidence="2" id="KW-1185">Reference proteome</keyword>
<evidence type="ECO:0000313" key="2">
    <source>
        <dbReference type="Proteomes" id="UP000014500"/>
    </source>
</evidence>
<organism evidence="1 2">
    <name type="scientific">Strigamia maritima</name>
    <name type="common">European centipede</name>
    <name type="synonym">Geophilus maritimus</name>
    <dbReference type="NCBI Taxonomy" id="126957"/>
    <lineage>
        <taxon>Eukaryota</taxon>
        <taxon>Metazoa</taxon>
        <taxon>Ecdysozoa</taxon>
        <taxon>Arthropoda</taxon>
        <taxon>Myriapoda</taxon>
        <taxon>Chilopoda</taxon>
        <taxon>Pleurostigmophora</taxon>
        <taxon>Geophilomorpha</taxon>
        <taxon>Linotaeniidae</taxon>
        <taxon>Strigamia</taxon>
    </lineage>
</organism>
<proteinExistence type="predicted"/>
<accession>T1JDC4</accession>
<reference evidence="1" key="2">
    <citation type="submission" date="2015-02" db="UniProtKB">
        <authorList>
            <consortium name="EnsemblMetazoa"/>
        </authorList>
    </citation>
    <scope>IDENTIFICATION</scope>
</reference>
<sequence>MMYLTHSAYICSDCLNHEIRILVLDRQCASFQLCTSSTNWKNQVLLKQAHSA</sequence>
<dbReference type="EnsemblMetazoa" id="SMAR011801-RA">
    <property type="protein sequence ID" value="SMAR011801-PA"/>
    <property type="gene ID" value="SMAR011801"/>
</dbReference>
<name>T1JDC4_STRMM</name>
<dbReference type="Proteomes" id="UP000014500">
    <property type="component" value="Unassembled WGS sequence"/>
</dbReference>
<dbReference type="AlphaFoldDB" id="T1JDC4"/>